<feature type="compositionally biased region" description="Basic and acidic residues" evidence="2">
    <location>
        <begin position="420"/>
        <end position="430"/>
    </location>
</feature>
<dbReference type="Gene3D" id="2.60.120.200">
    <property type="match status" value="1"/>
</dbReference>
<feature type="region of interest" description="Disordered" evidence="2">
    <location>
        <begin position="383"/>
        <end position="461"/>
    </location>
</feature>
<dbReference type="OrthoDB" id="5983381at2759"/>
<proteinExistence type="predicted"/>
<dbReference type="PANTHER" id="PTHR24023:SF1112">
    <property type="entry name" value="COL_CUTICLE_N DOMAIN-CONTAINING PROTEIN-RELATED"/>
    <property type="match status" value="1"/>
</dbReference>
<keyword evidence="3" id="KW-1133">Transmembrane helix</keyword>
<accession>A0A834QYQ7</accession>
<dbReference type="PANTHER" id="PTHR24023">
    <property type="entry name" value="COLLAGEN ALPHA"/>
    <property type="match status" value="1"/>
</dbReference>
<evidence type="ECO:0000256" key="2">
    <source>
        <dbReference type="SAM" id="MobiDB-lite"/>
    </source>
</evidence>
<dbReference type="AlphaFoldDB" id="A0A834QYQ7"/>
<dbReference type="SUPFAM" id="SSF49899">
    <property type="entry name" value="Concanavalin A-like lectins/glucanases"/>
    <property type="match status" value="1"/>
</dbReference>
<protein>
    <submittedName>
        <fullName evidence="5">Collagen alpha-1(XXI) chain</fullName>
    </submittedName>
</protein>
<feature type="transmembrane region" description="Helical" evidence="3">
    <location>
        <begin position="36"/>
        <end position="58"/>
    </location>
</feature>
<dbReference type="EnsemblMetazoa" id="SSS_5874s_mrna">
    <property type="protein sequence ID" value="KAF7487839.1"/>
    <property type="gene ID" value="SSS_5874"/>
</dbReference>
<evidence type="ECO:0000313" key="6">
    <source>
        <dbReference type="EnsemblMetazoa" id="KAF7487839.1"/>
    </source>
</evidence>
<organism evidence="5">
    <name type="scientific">Sarcoptes scabiei</name>
    <name type="common">Itch mite</name>
    <name type="synonym">Acarus scabiei</name>
    <dbReference type="NCBI Taxonomy" id="52283"/>
    <lineage>
        <taxon>Eukaryota</taxon>
        <taxon>Metazoa</taxon>
        <taxon>Ecdysozoa</taxon>
        <taxon>Arthropoda</taxon>
        <taxon>Chelicerata</taxon>
        <taxon>Arachnida</taxon>
        <taxon>Acari</taxon>
        <taxon>Acariformes</taxon>
        <taxon>Sarcoptiformes</taxon>
        <taxon>Astigmata</taxon>
        <taxon>Psoroptidia</taxon>
        <taxon>Sarcoptoidea</taxon>
        <taxon>Sarcoptidae</taxon>
        <taxon>Sarcoptinae</taxon>
        <taxon>Sarcoptes</taxon>
    </lineage>
</organism>
<name>A0A834QYQ7_SARSC</name>
<dbReference type="EMBL" id="WVUK01000066">
    <property type="protein sequence ID" value="KAF7487839.1"/>
    <property type="molecule type" value="Genomic_DNA"/>
</dbReference>
<feature type="region of interest" description="Disordered" evidence="2">
    <location>
        <begin position="323"/>
        <end position="352"/>
    </location>
</feature>
<dbReference type="InterPro" id="IPR013320">
    <property type="entry name" value="ConA-like_dom_sf"/>
</dbReference>
<sequence>MLFEKHRRSIDCFLEILSEILFEMFSFRSLSKKSSIFLWSMVMITMMITIVPTESTWIDSDGLRCGGRSPSSNIYQHQSNQFDFIHHLKYGLERTIPGSDFVRKAYRLNENSILELFANDVFPEGLPKQFTFDCTFRDQSQSIISDTSWNLLRLDDSVGDLQMGVIMAPRKRRIEFKIHSRPALMFENITLISNDWNKIQISVEPRNITLFINCKKHSSVSLPSYWPEIATDGEVSFCNYDNLTTVQIDIQSLTINCDSRISQQDKCTEIIRRPVSIPKIPSVNCDCKPIPPRPEELKILILTILKENIEYFANYFRGLPGSPGRPGKNSIGLPGTPGPRGEPGEKGDRGYPGLPGNLFLGNCFLTSRHLIAIKYLGSPGHPGIAGEKGSPGMPGDKGDRGYPGERGTKGEPGRNGLRGETGRDGPKGSKGDAGSAGMPGMAGVRGPQGPPGREGKCSYQETTPLQALQLLLSQNQRQFKGPSFK</sequence>
<dbReference type="InterPro" id="IPR048287">
    <property type="entry name" value="TSPN-like_N"/>
</dbReference>
<dbReference type="SMART" id="SM00210">
    <property type="entry name" value="TSPN"/>
    <property type="match status" value="1"/>
</dbReference>
<dbReference type="GO" id="GO:0030198">
    <property type="term" value="P:extracellular matrix organization"/>
    <property type="evidence" value="ECO:0007669"/>
    <property type="project" value="TreeGrafter"/>
</dbReference>
<dbReference type="GO" id="GO:0030020">
    <property type="term" value="F:extracellular matrix structural constituent conferring tensile strength"/>
    <property type="evidence" value="ECO:0007669"/>
    <property type="project" value="TreeGrafter"/>
</dbReference>
<reference evidence="7" key="1">
    <citation type="journal article" date="2020" name="PLoS Negl. Trop. Dis.">
        <title>High-quality nuclear genome for Sarcoptes scabiei-A critical resource for a neglected parasite.</title>
        <authorList>
            <person name="Korhonen P.K."/>
            <person name="Gasser R.B."/>
            <person name="Ma G."/>
            <person name="Wang T."/>
            <person name="Stroehlein A.J."/>
            <person name="Young N.D."/>
            <person name="Ang C.S."/>
            <person name="Fernando D.D."/>
            <person name="Lu H.C."/>
            <person name="Taylor S."/>
            <person name="Reynolds S.L."/>
            <person name="Mofiz E."/>
            <person name="Najaraj S.H."/>
            <person name="Gowda H."/>
            <person name="Madugundu A."/>
            <person name="Renuse S."/>
            <person name="Holt D."/>
            <person name="Pandey A."/>
            <person name="Papenfuss A.T."/>
            <person name="Fischer K."/>
        </authorList>
    </citation>
    <scope>NUCLEOTIDE SEQUENCE [LARGE SCALE GENOMIC DNA]</scope>
</reference>
<feature type="compositionally biased region" description="Basic and acidic residues" evidence="2">
    <location>
        <begin position="396"/>
        <end position="412"/>
    </location>
</feature>
<gene>
    <name evidence="5" type="ORF">SSS_5874</name>
</gene>
<dbReference type="Pfam" id="PF01391">
    <property type="entry name" value="Collagen"/>
    <property type="match status" value="1"/>
</dbReference>
<keyword evidence="1" id="KW-0677">Repeat</keyword>
<dbReference type="GO" id="GO:0005615">
    <property type="term" value="C:extracellular space"/>
    <property type="evidence" value="ECO:0007669"/>
    <property type="project" value="TreeGrafter"/>
</dbReference>
<dbReference type="InterPro" id="IPR008160">
    <property type="entry name" value="Collagen"/>
</dbReference>
<keyword evidence="7" id="KW-1185">Reference proteome</keyword>
<evidence type="ECO:0000313" key="5">
    <source>
        <dbReference type="EMBL" id="KAF7487839.1"/>
    </source>
</evidence>
<dbReference type="InterPro" id="IPR050149">
    <property type="entry name" value="Collagen_superfamily"/>
</dbReference>
<dbReference type="GO" id="GO:0005587">
    <property type="term" value="C:collagen type IV trimer"/>
    <property type="evidence" value="ECO:0007669"/>
    <property type="project" value="TreeGrafter"/>
</dbReference>
<reference evidence="5" key="2">
    <citation type="submission" date="2020-01" db="EMBL/GenBank/DDBJ databases">
        <authorList>
            <person name="Korhonen P.K.K."/>
            <person name="Guangxu M.G."/>
            <person name="Wang T.W."/>
            <person name="Stroehlein A.J.S."/>
            <person name="Young N.D."/>
            <person name="Ang C.-S.A."/>
            <person name="Fernando D.W.F."/>
            <person name="Lu H.L."/>
            <person name="Taylor S.T."/>
            <person name="Ehtesham M.E.M."/>
            <person name="Najaraj S.H.N."/>
            <person name="Harsha G.H.G."/>
            <person name="Madugundu A.M."/>
            <person name="Renuse S.R."/>
            <person name="Holt D.H."/>
            <person name="Pandey A.P."/>
            <person name="Papenfuss A.P."/>
            <person name="Gasser R.B.G."/>
            <person name="Fischer K.F."/>
        </authorList>
    </citation>
    <scope>NUCLEOTIDE SEQUENCE</scope>
    <source>
        <strain evidence="5">SSS_KF_BRIS2020</strain>
    </source>
</reference>
<evidence type="ECO:0000256" key="1">
    <source>
        <dbReference type="ARBA" id="ARBA00022737"/>
    </source>
</evidence>
<feature type="domain" description="Thrombospondin-like N-terminal" evidence="4">
    <location>
        <begin position="81"/>
        <end position="259"/>
    </location>
</feature>
<evidence type="ECO:0000259" key="4">
    <source>
        <dbReference type="SMART" id="SM00210"/>
    </source>
</evidence>
<keyword evidence="5" id="KW-0176">Collagen</keyword>
<evidence type="ECO:0000313" key="7">
    <source>
        <dbReference type="Proteomes" id="UP000070412"/>
    </source>
</evidence>
<evidence type="ECO:0000256" key="3">
    <source>
        <dbReference type="SAM" id="Phobius"/>
    </source>
</evidence>
<keyword evidence="3" id="KW-0472">Membrane</keyword>
<reference evidence="6" key="3">
    <citation type="submission" date="2022-06" db="UniProtKB">
        <authorList>
            <consortium name="EnsemblMetazoa"/>
        </authorList>
    </citation>
    <scope>IDENTIFICATION</scope>
</reference>
<keyword evidence="3" id="KW-0812">Transmembrane</keyword>
<dbReference type="Proteomes" id="UP000070412">
    <property type="component" value="Unassembled WGS sequence"/>
</dbReference>